<reference evidence="1" key="1">
    <citation type="submission" date="2020-03" db="EMBL/GenBank/DDBJ databases">
        <title>Hybrid Assembly of Korean Phytophthora infestans isolates.</title>
        <authorList>
            <person name="Prokchorchik M."/>
            <person name="Lee Y."/>
            <person name="Seo J."/>
            <person name="Cho J.-H."/>
            <person name="Park Y.-E."/>
            <person name="Jang D.-C."/>
            <person name="Im J.-S."/>
            <person name="Choi J.-G."/>
            <person name="Park H.-J."/>
            <person name="Lee G.-B."/>
            <person name="Lee Y.-G."/>
            <person name="Hong S.-Y."/>
            <person name="Cho K."/>
            <person name="Sohn K.H."/>
        </authorList>
    </citation>
    <scope>NUCLEOTIDE SEQUENCE</scope>
    <source>
        <strain evidence="1">KR_2_A2</strain>
    </source>
</reference>
<evidence type="ECO:0000313" key="1">
    <source>
        <dbReference type="EMBL" id="KAF4130934.1"/>
    </source>
</evidence>
<evidence type="ECO:0000313" key="2">
    <source>
        <dbReference type="Proteomes" id="UP000704712"/>
    </source>
</evidence>
<name>A0A8S9TWH3_PHYIN</name>
<protein>
    <submittedName>
        <fullName evidence="1">Uncharacterized protein</fullName>
    </submittedName>
</protein>
<accession>A0A8S9TWH3</accession>
<organism evidence="1 2">
    <name type="scientific">Phytophthora infestans</name>
    <name type="common">Potato late blight agent</name>
    <name type="synonym">Botrytis infestans</name>
    <dbReference type="NCBI Taxonomy" id="4787"/>
    <lineage>
        <taxon>Eukaryota</taxon>
        <taxon>Sar</taxon>
        <taxon>Stramenopiles</taxon>
        <taxon>Oomycota</taxon>
        <taxon>Peronosporomycetes</taxon>
        <taxon>Peronosporales</taxon>
        <taxon>Peronosporaceae</taxon>
        <taxon>Phytophthora</taxon>
    </lineage>
</organism>
<gene>
    <name evidence="1" type="ORF">GN958_ATG19939</name>
</gene>
<proteinExistence type="predicted"/>
<sequence length="162" mass="17823">MGQSDCTAAGLGGKMAHMRMPAFQPGNQERCCALQSLKPAGLIVVMPDILGGDDIKDVRLWPLTKHYKLGAFEELGLLRLLMQVLCHTSHAEFLCCSLYCGAAAAQKHQIPATEYQGAVKVSWALLNSKEADLRLCSALEAGTFVLVAAYKLDEREEPRFRW</sequence>
<dbReference type="Proteomes" id="UP000704712">
    <property type="component" value="Unassembled WGS sequence"/>
</dbReference>
<dbReference type="EMBL" id="JAACNO010002776">
    <property type="protein sequence ID" value="KAF4130934.1"/>
    <property type="molecule type" value="Genomic_DNA"/>
</dbReference>
<dbReference type="AlphaFoldDB" id="A0A8S9TWH3"/>
<comment type="caution">
    <text evidence="1">The sequence shown here is derived from an EMBL/GenBank/DDBJ whole genome shotgun (WGS) entry which is preliminary data.</text>
</comment>